<dbReference type="EC" id="2.7.13.3" evidence="3"/>
<evidence type="ECO:0000256" key="10">
    <source>
        <dbReference type="ARBA" id="ARBA00023136"/>
    </source>
</evidence>
<keyword evidence="6 12" id="KW-0812">Transmembrane</keyword>
<dbReference type="InterPro" id="IPR036890">
    <property type="entry name" value="HATPase_C_sf"/>
</dbReference>
<gene>
    <name evidence="15" type="ORF">GB864_15390</name>
</gene>
<dbReference type="SUPFAM" id="SSF55874">
    <property type="entry name" value="ATPase domain of HSP90 chaperone/DNA topoisomerase II/histidine kinase"/>
    <property type="match status" value="1"/>
</dbReference>
<name>A0A6I4P600_9MICO</name>
<protein>
    <recommendedName>
        <fullName evidence="3">histidine kinase</fullName>
        <ecNumber evidence="3">2.7.13.3</ecNumber>
    </recommendedName>
</protein>
<proteinExistence type="predicted"/>
<dbReference type="GO" id="GO:0005886">
    <property type="term" value="C:plasma membrane"/>
    <property type="evidence" value="ECO:0007669"/>
    <property type="project" value="UniProtKB-SubCell"/>
</dbReference>
<dbReference type="Gene3D" id="3.30.565.10">
    <property type="entry name" value="Histidine kinase-like ATPase, C-terminal domain"/>
    <property type="match status" value="1"/>
</dbReference>
<dbReference type="PROSITE" id="PS50109">
    <property type="entry name" value="HIS_KIN"/>
    <property type="match status" value="1"/>
</dbReference>
<feature type="compositionally biased region" description="Low complexity" evidence="11">
    <location>
        <begin position="484"/>
        <end position="501"/>
    </location>
</feature>
<evidence type="ECO:0000256" key="4">
    <source>
        <dbReference type="ARBA" id="ARBA00022553"/>
    </source>
</evidence>
<keyword evidence="10 12" id="KW-0472">Membrane</keyword>
<feature type="domain" description="HAMP" evidence="14">
    <location>
        <begin position="204"/>
        <end position="256"/>
    </location>
</feature>
<dbReference type="SMART" id="SM00388">
    <property type="entry name" value="HisKA"/>
    <property type="match status" value="1"/>
</dbReference>
<dbReference type="InterPro" id="IPR003661">
    <property type="entry name" value="HisK_dim/P_dom"/>
</dbReference>
<dbReference type="PROSITE" id="PS50885">
    <property type="entry name" value="HAMP"/>
    <property type="match status" value="1"/>
</dbReference>
<dbReference type="SMART" id="SM00387">
    <property type="entry name" value="HATPase_c"/>
    <property type="match status" value="1"/>
</dbReference>
<dbReference type="InterPro" id="IPR005467">
    <property type="entry name" value="His_kinase_dom"/>
</dbReference>
<evidence type="ECO:0000259" key="13">
    <source>
        <dbReference type="PROSITE" id="PS50109"/>
    </source>
</evidence>
<dbReference type="InterPro" id="IPR050428">
    <property type="entry name" value="TCS_sensor_his_kinase"/>
</dbReference>
<dbReference type="GO" id="GO:0000155">
    <property type="term" value="F:phosphorelay sensor kinase activity"/>
    <property type="evidence" value="ECO:0007669"/>
    <property type="project" value="InterPro"/>
</dbReference>
<evidence type="ECO:0000313" key="15">
    <source>
        <dbReference type="EMBL" id="MWB99929.1"/>
    </source>
</evidence>
<dbReference type="SUPFAM" id="SSF158472">
    <property type="entry name" value="HAMP domain-like"/>
    <property type="match status" value="1"/>
</dbReference>
<dbReference type="AlphaFoldDB" id="A0A6I4P600"/>
<feature type="region of interest" description="Disordered" evidence="11">
    <location>
        <begin position="479"/>
        <end position="562"/>
    </location>
</feature>
<evidence type="ECO:0000256" key="6">
    <source>
        <dbReference type="ARBA" id="ARBA00022692"/>
    </source>
</evidence>
<dbReference type="CDD" id="cd00082">
    <property type="entry name" value="HisKA"/>
    <property type="match status" value="1"/>
</dbReference>
<sequence length="562" mass="59443">MDTVRFPAVLRSVRARILFSMLVVTALAMAIAGAASFLVQRERTLAQIDERLQHTVEDLQFVAAGDGTDESIPTSAVELMKTAMERVVPDHNASTVALLDGQPALVPAADVSFRLDDDPEFLARVAGEADDERVVIGTAAAAPGILRYVIVPVHAPGDPSTGQYVSAYNLSAELDELSDAFAAYAIVAAVSLVVIGGVGWAVAGRSLRPIRRLRETAARISASDLSERIPVQGNDDVSELARTVDGMLDRLEDSFSAQRRLLDDVSHELRTPLTIVRGHLELLDPDSPDDVREVRELALDELDRLGDLVAGIGTLVKSRRPDFVARADVDVAELTAQVAAKAAAFDSDRLWRIGGTAGLRARLDPARITQAWLQLAENAARYATPATEVVLGSRVVRTPTGEQLEFVVADEGPGIPTAHRERVFERFARVAPGRGDDGSGLGLSIVRAIAEAHGGTASLRDSAAGGSEFVVRVPLDRPEAGIGSAPTAPRSLPAAARPGAAEDADAEVGSSAASVHGLDADPAAEPGFDELIGASSRPAPRERPQRADRNPRPPGRPEGGTR</sequence>
<dbReference type="PRINTS" id="PR00344">
    <property type="entry name" value="BCTRLSENSOR"/>
</dbReference>
<evidence type="ECO:0000256" key="7">
    <source>
        <dbReference type="ARBA" id="ARBA00022777"/>
    </source>
</evidence>
<dbReference type="Pfam" id="PF02518">
    <property type="entry name" value="HATPase_c"/>
    <property type="match status" value="1"/>
</dbReference>
<evidence type="ECO:0000256" key="1">
    <source>
        <dbReference type="ARBA" id="ARBA00000085"/>
    </source>
</evidence>
<dbReference type="InterPro" id="IPR036097">
    <property type="entry name" value="HisK_dim/P_sf"/>
</dbReference>
<dbReference type="Pfam" id="PF00512">
    <property type="entry name" value="HisKA"/>
    <property type="match status" value="1"/>
</dbReference>
<dbReference type="CDD" id="cd06225">
    <property type="entry name" value="HAMP"/>
    <property type="match status" value="1"/>
</dbReference>
<keyword evidence="8 12" id="KW-1133">Transmembrane helix</keyword>
<evidence type="ECO:0000256" key="3">
    <source>
        <dbReference type="ARBA" id="ARBA00012438"/>
    </source>
</evidence>
<dbReference type="Proteomes" id="UP000438182">
    <property type="component" value="Unassembled WGS sequence"/>
</dbReference>
<keyword evidence="4" id="KW-0597">Phosphoprotein</keyword>
<dbReference type="PANTHER" id="PTHR45436">
    <property type="entry name" value="SENSOR HISTIDINE KINASE YKOH"/>
    <property type="match status" value="1"/>
</dbReference>
<dbReference type="EMBL" id="WSTA01000088">
    <property type="protein sequence ID" value="MWB99929.1"/>
    <property type="molecule type" value="Genomic_DNA"/>
</dbReference>
<evidence type="ECO:0000256" key="9">
    <source>
        <dbReference type="ARBA" id="ARBA00023012"/>
    </source>
</evidence>
<comment type="caution">
    <text evidence="15">The sequence shown here is derived from an EMBL/GenBank/DDBJ whole genome shotgun (WGS) entry which is preliminary data.</text>
</comment>
<evidence type="ECO:0000256" key="5">
    <source>
        <dbReference type="ARBA" id="ARBA00022679"/>
    </source>
</evidence>
<keyword evidence="5" id="KW-0808">Transferase</keyword>
<reference evidence="15 16" key="1">
    <citation type="submission" date="2019-12" db="EMBL/GenBank/DDBJ databases">
        <authorList>
            <person name="Kim Y.S."/>
        </authorList>
    </citation>
    <scope>NUCLEOTIDE SEQUENCE [LARGE SCALE GENOMIC DNA]</scope>
    <source>
        <strain evidence="15 16">MMS17-SY077</strain>
    </source>
</reference>
<evidence type="ECO:0000313" key="16">
    <source>
        <dbReference type="Proteomes" id="UP000438182"/>
    </source>
</evidence>
<evidence type="ECO:0000256" key="12">
    <source>
        <dbReference type="SAM" id="Phobius"/>
    </source>
</evidence>
<dbReference type="SMART" id="SM00304">
    <property type="entry name" value="HAMP"/>
    <property type="match status" value="1"/>
</dbReference>
<organism evidence="15 16">
    <name type="scientific">Agromyces seonyuensis</name>
    <dbReference type="NCBI Taxonomy" id="2662446"/>
    <lineage>
        <taxon>Bacteria</taxon>
        <taxon>Bacillati</taxon>
        <taxon>Actinomycetota</taxon>
        <taxon>Actinomycetes</taxon>
        <taxon>Micrococcales</taxon>
        <taxon>Microbacteriaceae</taxon>
        <taxon>Agromyces</taxon>
    </lineage>
</organism>
<evidence type="ECO:0000256" key="11">
    <source>
        <dbReference type="SAM" id="MobiDB-lite"/>
    </source>
</evidence>
<dbReference type="CDD" id="cd00075">
    <property type="entry name" value="HATPase"/>
    <property type="match status" value="1"/>
</dbReference>
<keyword evidence="16" id="KW-1185">Reference proteome</keyword>
<comment type="subcellular location">
    <subcellularLocation>
        <location evidence="2">Cell membrane</location>
    </subcellularLocation>
</comment>
<keyword evidence="9" id="KW-0902">Two-component regulatory system</keyword>
<dbReference type="Pfam" id="PF00672">
    <property type="entry name" value="HAMP"/>
    <property type="match status" value="1"/>
</dbReference>
<dbReference type="InterPro" id="IPR004358">
    <property type="entry name" value="Sig_transdc_His_kin-like_C"/>
</dbReference>
<feature type="domain" description="Histidine kinase" evidence="13">
    <location>
        <begin position="264"/>
        <end position="477"/>
    </location>
</feature>
<keyword evidence="7" id="KW-0418">Kinase</keyword>
<evidence type="ECO:0000256" key="8">
    <source>
        <dbReference type="ARBA" id="ARBA00022989"/>
    </source>
</evidence>
<dbReference type="Gene3D" id="6.10.340.10">
    <property type="match status" value="1"/>
</dbReference>
<dbReference type="InterPro" id="IPR003594">
    <property type="entry name" value="HATPase_dom"/>
</dbReference>
<accession>A0A6I4P600</accession>
<feature type="transmembrane region" description="Helical" evidence="12">
    <location>
        <begin position="181"/>
        <end position="203"/>
    </location>
</feature>
<dbReference type="PANTHER" id="PTHR45436:SF5">
    <property type="entry name" value="SENSOR HISTIDINE KINASE TRCS"/>
    <property type="match status" value="1"/>
</dbReference>
<evidence type="ECO:0000256" key="2">
    <source>
        <dbReference type="ARBA" id="ARBA00004236"/>
    </source>
</evidence>
<feature type="compositionally biased region" description="Basic and acidic residues" evidence="11">
    <location>
        <begin position="539"/>
        <end position="551"/>
    </location>
</feature>
<dbReference type="SUPFAM" id="SSF47384">
    <property type="entry name" value="Homodimeric domain of signal transducing histidine kinase"/>
    <property type="match status" value="1"/>
</dbReference>
<comment type="catalytic activity">
    <reaction evidence="1">
        <text>ATP + protein L-histidine = ADP + protein N-phospho-L-histidine.</text>
        <dbReference type="EC" id="2.7.13.3"/>
    </reaction>
</comment>
<dbReference type="InterPro" id="IPR003660">
    <property type="entry name" value="HAMP_dom"/>
</dbReference>
<evidence type="ECO:0000259" key="14">
    <source>
        <dbReference type="PROSITE" id="PS50885"/>
    </source>
</evidence>
<feature type="transmembrane region" description="Helical" evidence="12">
    <location>
        <begin position="17"/>
        <end position="39"/>
    </location>
</feature>
<dbReference type="Gene3D" id="1.10.287.130">
    <property type="match status" value="1"/>
</dbReference>